<comment type="caution">
    <text evidence="2">The sequence shown here is derived from an EMBL/GenBank/DDBJ whole genome shotgun (WGS) entry which is preliminary data.</text>
</comment>
<dbReference type="RefSeq" id="WP_201176411.1">
    <property type="nucleotide sequence ID" value="NZ_JAEPWM010000011.1"/>
</dbReference>
<name>A0A934TWR5_9BURK</name>
<keyword evidence="1" id="KW-0472">Membrane</keyword>
<organism evidence="2 3">
    <name type="scientific">Ramlibacter ginsenosidimutans</name>
    <dbReference type="NCBI Taxonomy" id="502333"/>
    <lineage>
        <taxon>Bacteria</taxon>
        <taxon>Pseudomonadati</taxon>
        <taxon>Pseudomonadota</taxon>
        <taxon>Betaproteobacteria</taxon>
        <taxon>Burkholderiales</taxon>
        <taxon>Comamonadaceae</taxon>
        <taxon>Ramlibacter</taxon>
    </lineage>
</organism>
<keyword evidence="1" id="KW-1133">Transmembrane helix</keyword>
<keyword evidence="3" id="KW-1185">Reference proteome</keyword>
<proteinExistence type="predicted"/>
<keyword evidence="1" id="KW-0812">Transmembrane</keyword>
<feature type="transmembrane region" description="Helical" evidence="1">
    <location>
        <begin position="238"/>
        <end position="255"/>
    </location>
</feature>
<dbReference type="EMBL" id="JAEPWM010000011">
    <property type="protein sequence ID" value="MBK6008681.1"/>
    <property type="molecule type" value="Genomic_DNA"/>
</dbReference>
<protein>
    <recommendedName>
        <fullName evidence="4">OmpA family protein</fullName>
    </recommendedName>
</protein>
<feature type="transmembrane region" description="Helical" evidence="1">
    <location>
        <begin position="157"/>
        <end position="178"/>
    </location>
</feature>
<dbReference type="AlphaFoldDB" id="A0A934TWR5"/>
<reference evidence="2" key="2">
    <citation type="submission" date="2021-01" db="EMBL/GenBank/DDBJ databases">
        <authorList>
            <person name="Kang M."/>
        </authorList>
    </citation>
    <scope>NUCLEOTIDE SEQUENCE</scope>
    <source>
        <strain evidence="2">KACC 17527</strain>
    </source>
</reference>
<feature type="transmembrane region" description="Helical" evidence="1">
    <location>
        <begin position="212"/>
        <end position="231"/>
    </location>
</feature>
<evidence type="ECO:0000256" key="1">
    <source>
        <dbReference type="SAM" id="Phobius"/>
    </source>
</evidence>
<accession>A0A934TWR5</accession>
<feature type="transmembrane region" description="Helical" evidence="1">
    <location>
        <begin position="85"/>
        <end position="112"/>
    </location>
</feature>
<evidence type="ECO:0008006" key="4">
    <source>
        <dbReference type="Google" id="ProtNLM"/>
    </source>
</evidence>
<evidence type="ECO:0000313" key="3">
    <source>
        <dbReference type="Proteomes" id="UP000630528"/>
    </source>
</evidence>
<dbReference type="Proteomes" id="UP000630528">
    <property type="component" value="Unassembled WGS sequence"/>
</dbReference>
<sequence length="440" mass="47891">MAAARQVDPSRGLAVIVRRSSARRSRVPDSATGETGRRFKSATEATKELHEAYNAWTAGVSKLAVQAAFGCIAANWAVHGHAGIIANWAATLSVIGAVAYLASVLLVAWALIREYEVRYKYADEDKERWKREFESEHDTAWPYTDAIERVGRWYSRLGIYLPLASGALFVLSLFVPAARSASPSGSLGTVLPSPSSPVVLGPHDPAVGAEPTFFIMGLGAAFVAIGLVALYKFEPRRTAIFATMLGGSLLVWGGVTQRLQLQATFNLKPDALLKIVNEQVQSVSSPGPERIAFFDQFLLGESRRLQLASSEVIDVAQSVEVDNAVSSWLKRRSEGHDGMLLVIGATDRVRLGKALTQQYEANVGLARARAEVVKGAILQRCRARERRCDLTEEQVIVLVSGPRETAALSASEVSANGYPRDRRVDVWAFWTKRAATAIAR</sequence>
<reference evidence="2" key="1">
    <citation type="journal article" date="2012" name="J. Microbiol. Biotechnol.">
        <title>Ramlibacter ginsenosidimutans sp. nov., with ginsenoside-converting activity.</title>
        <authorList>
            <person name="Wang L."/>
            <person name="An D.S."/>
            <person name="Kim S.G."/>
            <person name="Jin F.X."/>
            <person name="Kim S.C."/>
            <person name="Lee S.T."/>
            <person name="Im W.T."/>
        </authorList>
    </citation>
    <scope>NUCLEOTIDE SEQUENCE</scope>
    <source>
        <strain evidence="2">KACC 17527</strain>
    </source>
</reference>
<evidence type="ECO:0000313" key="2">
    <source>
        <dbReference type="EMBL" id="MBK6008681.1"/>
    </source>
</evidence>
<gene>
    <name evidence="2" type="ORF">JJB11_21480</name>
</gene>